<evidence type="ECO:0000313" key="3">
    <source>
        <dbReference type="Proteomes" id="UP001631957"/>
    </source>
</evidence>
<evidence type="ECO:0000256" key="1">
    <source>
        <dbReference type="SAM" id="MobiDB-lite"/>
    </source>
</evidence>
<proteinExistence type="predicted"/>
<dbReference type="RefSeq" id="WP_409121462.1">
    <property type="nucleotide sequence ID" value="NZ_JBJVNI010000007.1"/>
</dbReference>
<comment type="caution">
    <text evidence="2">The sequence shown here is derived from an EMBL/GenBank/DDBJ whole genome shotgun (WGS) entry which is preliminary data.</text>
</comment>
<gene>
    <name evidence="2" type="ORF">ACKI18_14720</name>
</gene>
<dbReference type="Proteomes" id="UP001631957">
    <property type="component" value="Unassembled WGS sequence"/>
</dbReference>
<feature type="region of interest" description="Disordered" evidence="1">
    <location>
        <begin position="1"/>
        <end position="83"/>
    </location>
</feature>
<dbReference type="EMBL" id="JBJVNI010000007">
    <property type="protein sequence ID" value="MFM9609953.1"/>
    <property type="molecule type" value="Genomic_DNA"/>
</dbReference>
<reference evidence="2 3" key="1">
    <citation type="submission" date="2024-12" db="EMBL/GenBank/DDBJ databases">
        <title>Forecasting of Potato common scab and diversities of Pathogenic streptomyces spp. in china.</title>
        <authorList>
            <person name="Handique U."/>
            <person name="Wu J."/>
        </authorList>
    </citation>
    <scope>NUCLEOTIDE SEQUENCE [LARGE SCALE GENOMIC DNA]</scope>
    <source>
        <strain evidence="2 3">ZRIMU1530</strain>
    </source>
</reference>
<feature type="compositionally biased region" description="Low complexity" evidence="1">
    <location>
        <begin position="35"/>
        <end position="49"/>
    </location>
</feature>
<evidence type="ECO:0000313" key="2">
    <source>
        <dbReference type="EMBL" id="MFM9609953.1"/>
    </source>
</evidence>
<accession>A0ABW9HSY2</accession>
<sequence length="83" mass="8766">MTGEALPGFPQARAEHVPDEPLPDAPRQRPASPYGRAGVGRVMAAGRRLAPVHGPRRPPPTRVASAPHHPAAGNRTTPEGETR</sequence>
<protein>
    <submittedName>
        <fullName evidence="2">Uncharacterized protein</fullName>
    </submittedName>
</protein>
<organism evidence="2 3">
    <name type="scientific">Streptomyces niveiscabiei</name>
    <dbReference type="NCBI Taxonomy" id="164115"/>
    <lineage>
        <taxon>Bacteria</taxon>
        <taxon>Bacillati</taxon>
        <taxon>Actinomycetota</taxon>
        <taxon>Actinomycetes</taxon>
        <taxon>Kitasatosporales</taxon>
        <taxon>Streptomycetaceae</taxon>
        <taxon>Streptomyces</taxon>
    </lineage>
</organism>
<name>A0ABW9HSY2_9ACTN</name>
<keyword evidence="3" id="KW-1185">Reference proteome</keyword>